<gene>
    <name evidence="1" type="ORF">HK413_06605</name>
</gene>
<dbReference type="Proteomes" id="UP000566071">
    <property type="component" value="Unassembled WGS sequence"/>
</dbReference>
<protein>
    <submittedName>
        <fullName evidence="1">Uncharacterized protein</fullName>
    </submittedName>
</protein>
<name>A0ABX1W123_9SPHI</name>
<organism evidence="1 2">
    <name type="scientific">Mucilaginibacter humi</name>
    <dbReference type="NCBI Taxonomy" id="2732510"/>
    <lineage>
        <taxon>Bacteria</taxon>
        <taxon>Pseudomonadati</taxon>
        <taxon>Bacteroidota</taxon>
        <taxon>Sphingobacteriia</taxon>
        <taxon>Sphingobacteriales</taxon>
        <taxon>Sphingobacteriaceae</taxon>
        <taxon>Mucilaginibacter</taxon>
    </lineage>
</organism>
<accession>A0ABX1W123</accession>
<proteinExistence type="predicted"/>
<evidence type="ECO:0000313" key="2">
    <source>
        <dbReference type="Proteomes" id="UP000566071"/>
    </source>
</evidence>
<dbReference type="EMBL" id="JABFCR010000024">
    <property type="protein sequence ID" value="NNU33898.1"/>
    <property type="molecule type" value="Genomic_DNA"/>
</dbReference>
<keyword evidence="2" id="KW-1185">Reference proteome</keyword>
<evidence type="ECO:0000313" key="1">
    <source>
        <dbReference type="EMBL" id="NNU33898.1"/>
    </source>
</evidence>
<reference evidence="1 2" key="1">
    <citation type="submission" date="2020-05" db="EMBL/GenBank/DDBJ databases">
        <authorList>
            <person name="Khan S.A."/>
            <person name="Jeon C.O."/>
            <person name="Chun B.H."/>
        </authorList>
    </citation>
    <scope>NUCLEOTIDE SEQUENCE [LARGE SCALE GENOMIC DNA]</scope>
    <source>
        <strain evidence="1 2">S1162</strain>
    </source>
</reference>
<comment type="caution">
    <text evidence="1">The sequence shown here is derived from an EMBL/GenBank/DDBJ whole genome shotgun (WGS) entry which is preliminary data.</text>
</comment>
<sequence length="91" mass="10075">MVRLTSTLPFRETAQHGTLLSVICFCTRTASIFVFMAVSNATFSHNIVRQGLIIPFGFYPGSFLNKADELQSTGFLKKSSLSVWPAYSAIH</sequence>